<evidence type="ECO:0008006" key="4">
    <source>
        <dbReference type="Google" id="ProtNLM"/>
    </source>
</evidence>
<dbReference type="Proteomes" id="UP001597158">
    <property type="component" value="Unassembled WGS sequence"/>
</dbReference>
<feature type="chain" id="PRO_5046754470" description="P-type conjugative transfer protein TrbJ" evidence="1">
    <location>
        <begin position="21"/>
        <end position="249"/>
    </location>
</feature>
<sequence>MKNASLAAFVFLSAVSPAMAGGGMTGGATEVTQLLNNVQLAMQSVNQELQYATQLEQYYTDLLQQMPAELTGALDTVQQVNGVIQKASQVYSTGQRLYGSLEQMKSLAEGRYREFGASGLTWEDYINRSARMSDHFRQTGSVMTDHEIHVMNSVQDNYEQMREYSSQIPRTEGSHQALQIMNGQMAMLNGSINEMLSFNAAQSRRVTERQMIEDADRERLNGLAETVQRRARQHDKESRAVFKRIQEAK</sequence>
<gene>
    <name evidence="2" type="ORF">ACFQ4M_17315</name>
</gene>
<keyword evidence="1" id="KW-0732">Signal</keyword>
<comment type="caution">
    <text evidence="2">The sequence shown here is derived from an EMBL/GenBank/DDBJ whole genome shotgun (WGS) entry which is preliminary data.</text>
</comment>
<dbReference type="EMBL" id="JBHTMC010000032">
    <property type="protein sequence ID" value="MFD1265333.1"/>
    <property type="molecule type" value="Genomic_DNA"/>
</dbReference>
<keyword evidence="3" id="KW-1185">Reference proteome</keyword>
<evidence type="ECO:0000313" key="3">
    <source>
        <dbReference type="Proteomes" id="UP001597158"/>
    </source>
</evidence>
<feature type="signal peptide" evidence="1">
    <location>
        <begin position="1"/>
        <end position="20"/>
    </location>
</feature>
<protein>
    <recommendedName>
        <fullName evidence="4">P-type conjugative transfer protein TrbJ</fullName>
    </recommendedName>
</protein>
<evidence type="ECO:0000256" key="1">
    <source>
        <dbReference type="SAM" id="SignalP"/>
    </source>
</evidence>
<accession>A0ABW3WJ90</accession>
<proteinExistence type="predicted"/>
<evidence type="ECO:0000313" key="2">
    <source>
        <dbReference type="EMBL" id="MFD1265333.1"/>
    </source>
</evidence>
<dbReference type="SUPFAM" id="SSF101082">
    <property type="entry name" value="Typo IV secretion system protein TraC"/>
    <property type="match status" value="1"/>
</dbReference>
<name>A0ABW3WJ90_9RHOO</name>
<organism evidence="2 3">
    <name type="scientific">Thauera mechernichensis</name>
    <dbReference type="NCBI Taxonomy" id="82788"/>
    <lineage>
        <taxon>Bacteria</taxon>
        <taxon>Pseudomonadati</taxon>
        <taxon>Pseudomonadota</taxon>
        <taxon>Betaproteobacteria</taxon>
        <taxon>Rhodocyclales</taxon>
        <taxon>Zoogloeaceae</taxon>
        <taxon>Thauera</taxon>
    </lineage>
</organism>
<reference evidence="3" key="1">
    <citation type="journal article" date="2019" name="Int. J. Syst. Evol. Microbiol.">
        <title>The Global Catalogue of Microorganisms (GCM) 10K type strain sequencing project: providing services to taxonomists for standard genome sequencing and annotation.</title>
        <authorList>
            <consortium name="The Broad Institute Genomics Platform"/>
            <consortium name="The Broad Institute Genome Sequencing Center for Infectious Disease"/>
            <person name="Wu L."/>
            <person name="Ma J."/>
        </authorList>
    </citation>
    <scope>NUCLEOTIDE SEQUENCE [LARGE SCALE GENOMIC DNA]</scope>
    <source>
        <strain evidence="3">CCUG 48884</strain>
    </source>
</reference>
<dbReference type="RefSeq" id="WP_277834220.1">
    <property type="nucleotide sequence ID" value="NZ_JARQZE010000012.1"/>
</dbReference>